<dbReference type="EMBL" id="DYXR01000256">
    <property type="protein sequence ID" value="HJE77923.1"/>
    <property type="molecule type" value="Genomic_DNA"/>
</dbReference>
<accession>A0A9D2ZWK5</accession>
<dbReference type="Proteomes" id="UP000743760">
    <property type="component" value="Unassembled WGS sequence"/>
</dbReference>
<dbReference type="AlphaFoldDB" id="A0A9D2ZWK5"/>
<proteinExistence type="predicted"/>
<protein>
    <submittedName>
        <fullName evidence="1">Uncharacterized protein</fullName>
    </submittedName>
</protein>
<evidence type="ECO:0000313" key="2">
    <source>
        <dbReference type="Proteomes" id="UP000743760"/>
    </source>
</evidence>
<reference evidence="1" key="1">
    <citation type="journal article" date="2021" name="PeerJ">
        <title>Extensive microbial diversity within the chicken gut microbiome revealed by metagenomics and culture.</title>
        <authorList>
            <person name="Gilroy R."/>
            <person name="Ravi A."/>
            <person name="Getino M."/>
            <person name="Pursley I."/>
            <person name="Horton D.L."/>
            <person name="Alikhan N.F."/>
            <person name="Baker D."/>
            <person name="Gharbi K."/>
            <person name="Hall N."/>
            <person name="Watson M."/>
            <person name="Adriaenssens E.M."/>
            <person name="Foster-Nyarko E."/>
            <person name="Jarju S."/>
            <person name="Secka A."/>
            <person name="Antonio M."/>
            <person name="Oren A."/>
            <person name="Chaudhuri R.R."/>
            <person name="La Ragione R."/>
            <person name="Hildebrand F."/>
            <person name="Pallen M.J."/>
        </authorList>
    </citation>
    <scope>NUCLEOTIDE SEQUENCE</scope>
    <source>
        <strain evidence="1">CHK139-4039</strain>
    </source>
</reference>
<gene>
    <name evidence="1" type="ORF">K8V74_08270</name>
</gene>
<evidence type="ECO:0000313" key="1">
    <source>
        <dbReference type="EMBL" id="HJE77923.1"/>
    </source>
</evidence>
<name>A0A9D2ZWK5_BREEP</name>
<comment type="caution">
    <text evidence="1">The sequence shown here is derived from an EMBL/GenBank/DDBJ whole genome shotgun (WGS) entry which is preliminary data.</text>
</comment>
<organism evidence="1 2">
    <name type="scientific">Brevibacterium epidermidis</name>
    <dbReference type="NCBI Taxonomy" id="1698"/>
    <lineage>
        <taxon>Bacteria</taxon>
        <taxon>Bacillati</taxon>
        <taxon>Actinomycetota</taxon>
        <taxon>Actinomycetes</taxon>
        <taxon>Micrococcales</taxon>
        <taxon>Brevibacteriaceae</taxon>
        <taxon>Brevibacterium</taxon>
    </lineage>
</organism>
<reference evidence="1" key="2">
    <citation type="submission" date="2021-09" db="EMBL/GenBank/DDBJ databases">
        <authorList>
            <person name="Gilroy R."/>
        </authorList>
    </citation>
    <scope>NUCLEOTIDE SEQUENCE</scope>
    <source>
        <strain evidence="1">CHK139-4039</strain>
    </source>
</reference>
<sequence length="284" mass="30169">MVTAILAALLLLVPVGVTTAYLTSRATAGQTAGGLGRWCSVPNPAEQPNVYRLKDFPTYSSSSSSMIIVPVVRNGEFGSGGGDGRLGVRAWTCSSSTLTSNSTVKVTAWRNTDRSATLNWLAPVNGNGLPSRRLDPENGLGAQFKKLHRTGSNAAGTPNLTLSDRQRYTWLMSADRTKANPTAAASCGLLGCAIVRVGDGPTFANGFAADTPGSRIPSNSVEYLGAGYWKNADEYDTSTAHPVNLSSYGNDLTSSDGRQVQWVVMEWWGSTPPSNDMVLEVFVR</sequence>